<evidence type="ECO:0000313" key="2">
    <source>
        <dbReference type="Proteomes" id="UP001279734"/>
    </source>
</evidence>
<reference evidence="1" key="1">
    <citation type="submission" date="2023-05" db="EMBL/GenBank/DDBJ databases">
        <title>Nepenthes gracilis genome sequencing.</title>
        <authorList>
            <person name="Fukushima K."/>
        </authorList>
    </citation>
    <scope>NUCLEOTIDE SEQUENCE</scope>
    <source>
        <strain evidence="1">SING2019-196</strain>
    </source>
</reference>
<dbReference type="AlphaFoldDB" id="A0AAD3TDY6"/>
<name>A0AAD3TDY6_NEPGR</name>
<accession>A0AAD3TDY6</accession>
<proteinExistence type="predicted"/>
<organism evidence="1 2">
    <name type="scientific">Nepenthes gracilis</name>
    <name type="common">Slender pitcher plant</name>
    <dbReference type="NCBI Taxonomy" id="150966"/>
    <lineage>
        <taxon>Eukaryota</taxon>
        <taxon>Viridiplantae</taxon>
        <taxon>Streptophyta</taxon>
        <taxon>Embryophyta</taxon>
        <taxon>Tracheophyta</taxon>
        <taxon>Spermatophyta</taxon>
        <taxon>Magnoliopsida</taxon>
        <taxon>eudicotyledons</taxon>
        <taxon>Gunneridae</taxon>
        <taxon>Pentapetalae</taxon>
        <taxon>Caryophyllales</taxon>
        <taxon>Nepenthaceae</taxon>
        <taxon>Nepenthes</taxon>
    </lineage>
</organism>
<keyword evidence="2" id="KW-1185">Reference proteome</keyword>
<gene>
    <name evidence="1" type="ORF">Nepgr_030108</name>
</gene>
<dbReference type="Proteomes" id="UP001279734">
    <property type="component" value="Unassembled WGS sequence"/>
</dbReference>
<evidence type="ECO:0000313" key="1">
    <source>
        <dbReference type="EMBL" id="GMH28265.1"/>
    </source>
</evidence>
<sequence>MLRWSRNRSIRFRALRATVRSGFGFDGGTMDDELRSWLSSNLMHFGCMSWIMLVDWPGCLFDDSKNQSGLVDFSRLEISLAALHSGFPLPDTVIESSASRHRIALCSIGCVVGAAVVAEVVGPCLSRRWIPQVASDRAVVIWHSGWRLGYIPAAAAISELEWQCLFAVFPLLLGCTVRVFLHVGVVDAVSLVLLFAAAGLGPGLAVSANLPAEPVHSAGGVAFRACACSAPILNLNPMLILSFEELVGCASLFVADGGSTVLACGCRLLCSCKGMQKAGRPCC</sequence>
<protein>
    <submittedName>
        <fullName evidence="1">Uncharacterized protein</fullName>
    </submittedName>
</protein>
<dbReference type="EMBL" id="BSYO01000034">
    <property type="protein sequence ID" value="GMH28265.1"/>
    <property type="molecule type" value="Genomic_DNA"/>
</dbReference>
<comment type="caution">
    <text evidence="1">The sequence shown here is derived from an EMBL/GenBank/DDBJ whole genome shotgun (WGS) entry which is preliminary data.</text>
</comment>